<protein>
    <submittedName>
        <fullName evidence="3">Uncharacterized protein</fullName>
    </submittedName>
</protein>
<proteinExistence type="predicted"/>
<evidence type="ECO:0000313" key="2">
    <source>
        <dbReference type="Proteomes" id="UP000887577"/>
    </source>
</evidence>
<keyword evidence="2" id="KW-1185">Reference proteome</keyword>
<keyword evidence="1" id="KW-0812">Transmembrane</keyword>
<organism evidence="2 3">
    <name type="scientific">Panagrolaimus superbus</name>
    <dbReference type="NCBI Taxonomy" id="310955"/>
    <lineage>
        <taxon>Eukaryota</taxon>
        <taxon>Metazoa</taxon>
        <taxon>Ecdysozoa</taxon>
        <taxon>Nematoda</taxon>
        <taxon>Chromadorea</taxon>
        <taxon>Rhabditida</taxon>
        <taxon>Tylenchina</taxon>
        <taxon>Panagrolaimomorpha</taxon>
        <taxon>Panagrolaimoidea</taxon>
        <taxon>Panagrolaimidae</taxon>
        <taxon>Panagrolaimus</taxon>
    </lineage>
</organism>
<evidence type="ECO:0000256" key="1">
    <source>
        <dbReference type="SAM" id="Phobius"/>
    </source>
</evidence>
<sequence length="92" mass="10068">MLGYTISLWMEAKSPLFGMIMNIIMVSHGWISYCGTIALIGPYRRIVFSIIFRIPESDLNTFDSSVAPSRTSGFLRTASGGVNSVQVSDVST</sequence>
<dbReference type="AlphaFoldDB" id="A0A914XPX2"/>
<dbReference type="WBParaSite" id="PSU_v2.g10064.t1">
    <property type="protein sequence ID" value="PSU_v2.g10064.t1"/>
    <property type="gene ID" value="PSU_v2.g10064"/>
</dbReference>
<evidence type="ECO:0000313" key="3">
    <source>
        <dbReference type="WBParaSite" id="PSU_v2.g10064.t1"/>
    </source>
</evidence>
<accession>A0A914XPX2</accession>
<feature type="transmembrane region" description="Helical" evidence="1">
    <location>
        <begin position="20"/>
        <end position="43"/>
    </location>
</feature>
<keyword evidence="1" id="KW-1133">Transmembrane helix</keyword>
<dbReference type="Proteomes" id="UP000887577">
    <property type="component" value="Unplaced"/>
</dbReference>
<name>A0A914XPX2_9BILA</name>
<reference evidence="3" key="1">
    <citation type="submission" date="2022-11" db="UniProtKB">
        <authorList>
            <consortium name="WormBaseParasite"/>
        </authorList>
    </citation>
    <scope>IDENTIFICATION</scope>
</reference>
<keyword evidence="1" id="KW-0472">Membrane</keyword>